<comment type="caution">
    <text evidence="1">The sequence shown here is derived from an EMBL/GenBank/DDBJ whole genome shotgun (WGS) entry which is preliminary data.</text>
</comment>
<sequence length="118" mass="12168">MRGFEHGGESAVQVPAADEADRWGRLLDTFCIPLAGGLAGYPEAFADHGPGVSGVADLSDDLIDGRVGPAGELAGDGEDGVEQIEGIVTCCVGVGRLDELVRVGLWAYADNRKLSVDG</sequence>
<name>A0ABV1WME3_9ACTN</name>
<keyword evidence="2" id="KW-1185">Reference proteome</keyword>
<accession>A0ABV1WME3</accession>
<dbReference type="Proteomes" id="UP001474181">
    <property type="component" value="Unassembled WGS sequence"/>
</dbReference>
<protein>
    <submittedName>
        <fullName evidence="1">Uncharacterized protein</fullName>
    </submittedName>
</protein>
<dbReference type="EMBL" id="JBEPEK010000003">
    <property type="protein sequence ID" value="MER7178031.1"/>
    <property type="molecule type" value="Genomic_DNA"/>
</dbReference>
<dbReference type="RefSeq" id="WP_350775995.1">
    <property type="nucleotide sequence ID" value="NZ_JBEPEK010000003.1"/>
</dbReference>
<evidence type="ECO:0000313" key="1">
    <source>
        <dbReference type="EMBL" id="MER7178031.1"/>
    </source>
</evidence>
<organism evidence="1 2">
    <name type="scientific">Streptomyces hyaluromycini</name>
    <dbReference type="NCBI Taxonomy" id="1377993"/>
    <lineage>
        <taxon>Bacteria</taxon>
        <taxon>Bacillati</taxon>
        <taxon>Actinomycetota</taxon>
        <taxon>Actinomycetes</taxon>
        <taxon>Kitasatosporales</taxon>
        <taxon>Streptomycetaceae</taxon>
        <taxon>Streptomyces</taxon>
    </lineage>
</organism>
<evidence type="ECO:0000313" key="2">
    <source>
        <dbReference type="Proteomes" id="UP001474181"/>
    </source>
</evidence>
<gene>
    <name evidence="1" type="ORF">ABT404_00790</name>
</gene>
<proteinExistence type="predicted"/>
<reference evidence="1 2" key="1">
    <citation type="submission" date="2024-06" db="EMBL/GenBank/DDBJ databases">
        <title>The Natural Products Discovery Center: Release of the First 8490 Sequenced Strains for Exploring Actinobacteria Biosynthetic Diversity.</title>
        <authorList>
            <person name="Kalkreuter E."/>
            <person name="Kautsar S.A."/>
            <person name="Yang D."/>
            <person name="Bader C.D."/>
            <person name="Teijaro C.N."/>
            <person name="Fluegel L."/>
            <person name="Davis C.M."/>
            <person name="Simpson J.R."/>
            <person name="Lauterbach L."/>
            <person name="Steele A.D."/>
            <person name="Gui C."/>
            <person name="Meng S."/>
            <person name="Li G."/>
            <person name="Viehrig K."/>
            <person name="Ye F."/>
            <person name="Su P."/>
            <person name="Kiefer A.F."/>
            <person name="Nichols A."/>
            <person name="Cepeda A.J."/>
            <person name="Yan W."/>
            <person name="Fan B."/>
            <person name="Jiang Y."/>
            <person name="Adhikari A."/>
            <person name="Zheng C.-J."/>
            <person name="Schuster L."/>
            <person name="Cowan T.M."/>
            <person name="Smanski M.J."/>
            <person name="Chevrette M.G."/>
            <person name="De Carvalho L.P.S."/>
            <person name="Shen B."/>
        </authorList>
    </citation>
    <scope>NUCLEOTIDE SEQUENCE [LARGE SCALE GENOMIC DNA]</scope>
    <source>
        <strain evidence="1 2">NPDC000234</strain>
    </source>
</reference>